<sequence length="106" mass="11522">MMMTTVDQVGPALPHGAAGCTDWQLDGDELYRIVYTDEESVEGYDVGVHLSAIQHPNGELSSHDFVEIYLDIAGNGPLSAEQSRALARILLDAAEQAEHWATVLAR</sequence>
<accession>A0A1E8Q2S7</accession>
<keyword evidence="2" id="KW-1185">Reference proteome</keyword>
<evidence type="ECO:0000313" key="1">
    <source>
        <dbReference type="EMBL" id="OFJ52795.1"/>
    </source>
</evidence>
<dbReference type="AlphaFoldDB" id="A0A1E8Q2S7"/>
<organism evidence="1 2">
    <name type="scientific">Mycolicibacterium grossiae</name>
    <dbReference type="NCBI Taxonomy" id="1552759"/>
    <lineage>
        <taxon>Bacteria</taxon>
        <taxon>Bacillati</taxon>
        <taxon>Actinomycetota</taxon>
        <taxon>Actinomycetes</taxon>
        <taxon>Mycobacteriales</taxon>
        <taxon>Mycobacteriaceae</taxon>
        <taxon>Mycolicibacterium</taxon>
    </lineage>
</organism>
<comment type="caution">
    <text evidence="1">The sequence shown here is derived from an EMBL/GenBank/DDBJ whole genome shotgun (WGS) entry which is preliminary data.</text>
</comment>
<name>A0A1E8Q2S7_9MYCO</name>
<evidence type="ECO:0000313" key="2">
    <source>
        <dbReference type="Proteomes" id="UP000178953"/>
    </source>
</evidence>
<reference evidence="1 2" key="1">
    <citation type="submission" date="2016-09" db="EMBL/GenBank/DDBJ databases">
        <title>genome sequence of Mycobacterium sp. 739 SCH.</title>
        <authorList>
            <person name="Greninger A.L."/>
            <person name="Qin X."/>
            <person name="Jerome K."/>
            <person name="Vora S."/>
            <person name="Quinn K."/>
        </authorList>
    </citation>
    <scope>NUCLEOTIDE SEQUENCE [LARGE SCALE GENOMIC DNA]</scope>
    <source>
        <strain evidence="1 2">SCH</strain>
    </source>
</reference>
<gene>
    <name evidence="1" type="ORF">BEL07_15660</name>
</gene>
<protein>
    <submittedName>
        <fullName evidence="1">Uncharacterized protein</fullName>
    </submittedName>
</protein>
<dbReference type="Proteomes" id="UP000178953">
    <property type="component" value="Unassembled WGS sequence"/>
</dbReference>
<dbReference type="EMBL" id="MCHX01000034">
    <property type="protein sequence ID" value="OFJ52795.1"/>
    <property type="molecule type" value="Genomic_DNA"/>
</dbReference>
<proteinExistence type="predicted"/>